<dbReference type="EMBL" id="FN655547">
    <property type="protein sequence ID" value="CBY39472.1"/>
    <property type="molecule type" value="Genomic_DNA"/>
</dbReference>
<accession>E4YVI7</accession>
<name>E4YVI7_OIKDI</name>
<evidence type="ECO:0000313" key="2">
    <source>
        <dbReference type="EMBL" id="CBY39472.1"/>
    </source>
</evidence>
<evidence type="ECO:0000256" key="1">
    <source>
        <dbReference type="SAM" id="SignalP"/>
    </source>
</evidence>
<dbReference type="Proteomes" id="UP000011014">
    <property type="component" value="Unassembled WGS sequence"/>
</dbReference>
<reference evidence="2" key="1">
    <citation type="journal article" date="2010" name="Science">
        <title>Plasticity of animal genome architecture unmasked by rapid evolution of a pelagic tunicate.</title>
        <authorList>
            <person name="Denoeud F."/>
            <person name="Henriet S."/>
            <person name="Mungpakdee S."/>
            <person name="Aury J.M."/>
            <person name="Da Silva C."/>
            <person name="Brinkmann H."/>
            <person name="Mikhaleva J."/>
            <person name="Olsen L.C."/>
            <person name="Jubin C."/>
            <person name="Canestro C."/>
            <person name="Bouquet J.M."/>
            <person name="Danks G."/>
            <person name="Poulain J."/>
            <person name="Campsteijn C."/>
            <person name="Adamski M."/>
            <person name="Cross I."/>
            <person name="Yadetie F."/>
            <person name="Muffato M."/>
            <person name="Louis A."/>
            <person name="Butcher S."/>
            <person name="Tsagkogeorga G."/>
            <person name="Konrad A."/>
            <person name="Singh S."/>
            <person name="Jensen M.F."/>
            <person name="Cong E.H."/>
            <person name="Eikeseth-Otteraa H."/>
            <person name="Noel B."/>
            <person name="Anthouard V."/>
            <person name="Porcel B.M."/>
            <person name="Kachouri-Lafond R."/>
            <person name="Nishino A."/>
            <person name="Ugolini M."/>
            <person name="Chourrout P."/>
            <person name="Nishida H."/>
            <person name="Aasland R."/>
            <person name="Huzurbazar S."/>
            <person name="Westhof E."/>
            <person name="Delsuc F."/>
            <person name="Lehrach H."/>
            <person name="Reinhardt R."/>
            <person name="Weissenbach J."/>
            <person name="Roy S.W."/>
            <person name="Artiguenave F."/>
            <person name="Postlethwait J.H."/>
            <person name="Manak J.R."/>
            <person name="Thompson E.M."/>
            <person name="Jaillon O."/>
            <person name="Du Pasquier L."/>
            <person name="Boudinot P."/>
            <person name="Liberles D.A."/>
            <person name="Volff J.N."/>
            <person name="Philippe H."/>
            <person name="Lenhard B."/>
            <person name="Roest Crollius H."/>
            <person name="Wincker P."/>
            <person name="Chourrout D."/>
        </authorList>
    </citation>
    <scope>NUCLEOTIDE SEQUENCE [LARGE SCALE GENOMIC DNA]</scope>
</reference>
<dbReference type="AlphaFoldDB" id="E4YVI7"/>
<proteinExistence type="predicted"/>
<evidence type="ECO:0000313" key="3">
    <source>
        <dbReference type="EMBL" id="CBY41228.1"/>
    </source>
</evidence>
<protein>
    <recommendedName>
        <fullName evidence="4">Sushi domain-containing protein</fullName>
    </recommendedName>
</protein>
<evidence type="ECO:0008006" key="4">
    <source>
        <dbReference type="Google" id="ProtNLM"/>
    </source>
</evidence>
<organism evidence="2">
    <name type="scientific">Oikopleura dioica</name>
    <name type="common">Tunicate</name>
    <dbReference type="NCBI Taxonomy" id="34765"/>
    <lineage>
        <taxon>Eukaryota</taxon>
        <taxon>Metazoa</taxon>
        <taxon>Chordata</taxon>
        <taxon>Tunicata</taxon>
        <taxon>Appendicularia</taxon>
        <taxon>Copelata</taxon>
        <taxon>Oikopleuridae</taxon>
        <taxon>Oikopleura</taxon>
    </lineage>
</organism>
<dbReference type="EMBL" id="FN656328">
    <property type="protein sequence ID" value="CBY41228.1"/>
    <property type="molecule type" value="Genomic_DNA"/>
</dbReference>
<feature type="chain" id="PRO_5011938281" description="Sushi domain-containing protein" evidence="1">
    <location>
        <begin position="16"/>
        <end position="122"/>
    </location>
</feature>
<feature type="signal peptide" evidence="1">
    <location>
        <begin position="1"/>
        <end position="15"/>
    </location>
</feature>
<gene>
    <name evidence="2" type="ORF">GSOID_T00020042001</name>
    <name evidence="3" type="ORF">GSOID_T00023288001</name>
</gene>
<keyword evidence="1" id="KW-0732">Signal</keyword>
<sequence>MKLFLANLLIFQSQAFTNSSSDYVLARMDGRLDDFTDIFPDDVECTLSNGNVLNAADWVCRTLDRAIERNPPEIPEPIENFACDPLPELENGEVFCYDSWKLGSICMGVCKNGWILGKKSPF</sequence>